<sequence length="831" mass="89595">MIHSGTLKRKRPDEEEDAEYAPTATILLAIPMLVSYPPDHPLHIPGLRVSLKALRRCTGLTSHNDNAKRVKGDGWTGHGEAMTPELEIRAWMALAEVGMMVIGTRCNRWGEDDRAAWEWTAGVEQDVDTALRKGLGLATSLPSLRSFKEPLTLLSARAATPKRALKILSTMLSSVSLPPTKYTYEAYLALADLHLRPTGKPSSGQGKLNPNLGAGLHVLEQMRTQAQQAGDTAVVQLAIVARLRAKIVHGTDSGVPEIIQELETALNDAEETLGITYPVQPEASTTDRYSVQPPSSPTRPSTQTAPQTPKSASIPQESSKSASDESLPTHVHHLRAHVLFLGVALYTHLGDAQGAAQRLGKLHGILDIGLLEFPDEACFCGRGSIPGSNQSKDMPTVDVLGTNSLDQPHLDCPCASSFLLPVPLASNDSLLIKSTHPRVIFELAFLMSSIARRDVVGRKPRRLIFATEGLRAGTEMGVEVAFPVWATLEDVKGTELRLAEIRADLLCELVAIATMRSEFEVAEHVSSSYGGPNSLLTTIITMPYLNIRTALALMFVCTFASYGHHSFSPQRLSELVAHTRNFGLFDSFAARISLHHAHLAHARGQTDRARTCYEAAIRTSSIGSFVHTSSSAGLLGLQMGIAARDKYITSGSKIPSTPPPDTPTPKPDQKLLDACTYALAPLAHILTSPTLPIVRAKQELKIALDLSSKAQDNYLRAFGLAMGAAKYIHTAESHAGVMLGTVKSLAAGMGAVENKKGAGESPSKEAREDKSKDKKSSPGNAVLGLWVGLRLYELHKRAGDAEHAKKQDLKNRRLIKAVGEIEIAVKGKVSA</sequence>
<evidence type="ECO:0000313" key="2">
    <source>
        <dbReference type="EMBL" id="CAE6448910.1"/>
    </source>
</evidence>
<feature type="compositionally biased region" description="Basic and acidic residues" evidence="1">
    <location>
        <begin position="753"/>
        <end position="776"/>
    </location>
</feature>
<evidence type="ECO:0000256" key="1">
    <source>
        <dbReference type="SAM" id="MobiDB-lite"/>
    </source>
</evidence>
<feature type="compositionally biased region" description="Low complexity" evidence="1">
    <location>
        <begin position="298"/>
        <end position="309"/>
    </location>
</feature>
<dbReference type="AlphaFoldDB" id="A0A8H3B6D4"/>
<dbReference type="EMBL" id="CAJMWZ010002100">
    <property type="protein sequence ID" value="CAE6448910.1"/>
    <property type="molecule type" value="Genomic_DNA"/>
</dbReference>
<reference evidence="2" key="1">
    <citation type="submission" date="2021-01" db="EMBL/GenBank/DDBJ databases">
        <authorList>
            <person name="Kaushik A."/>
        </authorList>
    </citation>
    <scope>NUCLEOTIDE SEQUENCE</scope>
    <source>
        <strain evidence="2">Type strain: AG8-Rh-89/</strain>
    </source>
</reference>
<evidence type="ECO:0000313" key="3">
    <source>
        <dbReference type="Proteomes" id="UP000663850"/>
    </source>
</evidence>
<protein>
    <submittedName>
        <fullName evidence="2">Uncharacterized protein</fullName>
    </submittedName>
</protein>
<proteinExistence type="predicted"/>
<gene>
    <name evidence="2" type="ORF">RDB_LOCUS39181</name>
</gene>
<accession>A0A8H3B6D4</accession>
<feature type="region of interest" description="Disordered" evidence="1">
    <location>
        <begin position="753"/>
        <end position="778"/>
    </location>
</feature>
<organism evidence="2 3">
    <name type="scientific">Rhizoctonia solani</name>
    <dbReference type="NCBI Taxonomy" id="456999"/>
    <lineage>
        <taxon>Eukaryota</taxon>
        <taxon>Fungi</taxon>
        <taxon>Dikarya</taxon>
        <taxon>Basidiomycota</taxon>
        <taxon>Agaricomycotina</taxon>
        <taxon>Agaricomycetes</taxon>
        <taxon>Cantharellales</taxon>
        <taxon>Ceratobasidiaceae</taxon>
        <taxon>Rhizoctonia</taxon>
    </lineage>
</organism>
<comment type="caution">
    <text evidence="2">The sequence shown here is derived from an EMBL/GenBank/DDBJ whole genome shotgun (WGS) entry which is preliminary data.</text>
</comment>
<feature type="region of interest" description="Disordered" evidence="1">
    <location>
        <begin position="278"/>
        <end position="328"/>
    </location>
</feature>
<feature type="compositionally biased region" description="Polar residues" evidence="1">
    <location>
        <begin position="310"/>
        <end position="326"/>
    </location>
</feature>
<name>A0A8H3B6D4_9AGAM</name>
<dbReference type="Proteomes" id="UP000663850">
    <property type="component" value="Unassembled WGS sequence"/>
</dbReference>